<dbReference type="Gene3D" id="3.40.50.1820">
    <property type="entry name" value="alpha/beta hydrolase"/>
    <property type="match status" value="1"/>
</dbReference>
<dbReference type="OrthoDB" id="8111537at2"/>
<feature type="domain" description="AB hydrolase-1" evidence="1">
    <location>
        <begin position="168"/>
        <end position="276"/>
    </location>
</feature>
<accession>A0A542E5I5</accession>
<gene>
    <name evidence="2" type="ORF">FB458_3675</name>
</gene>
<dbReference type="AlphaFoldDB" id="A0A542E5I5"/>
<dbReference type="RefSeq" id="WP_141849757.1">
    <property type="nucleotide sequence ID" value="NZ_BAAAPR010000012.1"/>
</dbReference>
<comment type="caution">
    <text evidence="2">The sequence shown here is derived from an EMBL/GenBank/DDBJ whole genome shotgun (WGS) entry which is preliminary data.</text>
</comment>
<reference evidence="2 3" key="1">
    <citation type="submission" date="2019-06" db="EMBL/GenBank/DDBJ databases">
        <title>Sequencing the genomes of 1000 actinobacteria strains.</title>
        <authorList>
            <person name="Klenk H.-P."/>
        </authorList>
    </citation>
    <scope>NUCLEOTIDE SEQUENCE [LARGE SCALE GENOMIC DNA]</scope>
    <source>
        <strain evidence="2 3">DSM 18607</strain>
    </source>
</reference>
<proteinExistence type="predicted"/>
<dbReference type="Pfam" id="PF00561">
    <property type="entry name" value="Abhydrolase_1"/>
    <property type="match status" value="1"/>
</dbReference>
<organism evidence="2 3">
    <name type="scientific">Lapillicoccus jejuensis</name>
    <dbReference type="NCBI Taxonomy" id="402171"/>
    <lineage>
        <taxon>Bacteria</taxon>
        <taxon>Bacillati</taxon>
        <taxon>Actinomycetota</taxon>
        <taxon>Actinomycetes</taxon>
        <taxon>Micrococcales</taxon>
        <taxon>Intrasporangiaceae</taxon>
        <taxon>Lapillicoccus</taxon>
    </lineage>
</organism>
<dbReference type="InterPro" id="IPR029058">
    <property type="entry name" value="AB_hydrolase_fold"/>
</dbReference>
<evidence type="ECO:0000313" key="3">
    <source>
        <dbReference type="Proteomes" id="UP000317893"/>
    </source>
</evidence>
<evidence type="ECO:0000313" key="2">
    <source>
        <dbReference type="EMBL" id="TQJ10546.1"/>
    </source>
</evidence>
<evidence type="ECO:0000259" key="1">
    <source>
        <dbReference type="Pfam" id="PF00561"/>
    </source>
</evidence>
<protein>
    <recommendedName>
        <fullName evidence="1">AB hydrolase-1 domain-containing protein</fullName>
    </recommendedName>
</protein>
<sequence length="405" mass="43341">MSSSPPARSAVRAVAAGGAAGAGVLALGGLATSAYFARAVLTPDPRRPDDVRVLAVGADTVTLAVGPETVVPGRYGLWSGEEAHARIGDVLERDDRAVVRRLVAVDRGPLEPGGARWDQYWYWDSPRVSLGIPHRDVAVDGELGPLPSWLVEPDPAGPPGPGTGRWAVLVHGRGARREECLRAVPVLRRLGYTCLVISYRNDVGAPPAPDGRYNLGLSEWRDLDAAMAFALRHGAAGLVLGGWSMGGAIVLQTLDRSPLSDRVDAVLLDSPVVDWGDVLAHHARLHHIPAPLRMVGTGLMGRRAGRRLVGVHDPVDVALTDWVARSDELHHRVLLQASVDDEFVPVGPALALARARPDLVTLERWDTARHCKEWNLDPRRWERAVEEFLGAGAVVSGGRTAASAP</sequence>
<dbReference type="EMBL" id="VFMN01000001">
    <property type="protein sequence ID" value="TQJ10546.1"/>
    <property type="molecule type" value="Genomic_DNA"/>
</dbReference>
<dbReference type="Proteomes" id="UP000317893">
    <property type="component" value="Unassembled WGS sequence"/>
</dbReference>
<dbReference type="InterPro" id="IPR000073">
    <property type="entry name" value="AB_hydrolase_1"/>
</dbReference>
<dbReference type="SUPFAM" id="SSF53474">
    <property type="entry name" value="alpha/beta-Hydrolases"/>
    <property type="match status" value="1"/>
</dbReference>
<dbReference type="GO" id="GO:0003824">
    <property type="term" value="F:catalytic activity"/>
    <property type="evidence" value="ECO:0007669"/>
    <property type="project" value="UniProtKB-ARBA"/>
</dbReference>
<name>A0A542E5I5_9MICO</name>
<keyword evidence="3" id="KW-1185">Reference proteome</keyword>